<dbReference type="SUPFAM" id="SSF56801">
    <property type="entry name" value="Acetyl-CoA synthetase-like"/>
    <property type="match status" value="1"/>
</dbReference>
<accession>A0A1C7NS77</accession>
<name>A0A1C7NS77_9FUNG</name>
<evidence type="ECO:0000259" key="1">
    <source>
        <dbReference type="Pfam" id="PF00501"/>
    </source>
</evidence>
<protein>
    <recommendedName>
        <fullName evidence="1">AMP-dependent synthetase/ligase domain-containing protein</fullName>
    </recommendedName>
</protein>
<organism evidence="2 3">
    <name type="scientific">Choanephora cucurbitarum</name>
    <dbReference type="NCBI Taxonomy" id="101091"/>
    <lineage>
        <taxon>Eukaryota</taxon>
        <taxon>Fungi</taxon>
        <taxon>Fungi incertae sedis</taxon>
        <taxon>Mucoromycota</taxon>
        <taxon>Mucoromycotina</taxon>
        <taxon>Mucoromycetes</taxon>
        <taxon>Mucorales</taxon>
        <taxon>Mucorineae</taxon>
        <taxon>Choanephoraceae</taxon>
        <taxon>Choanephoroideae</taxon>
        <taxon>Choanephora</taxon>
    </lineage>
</organism>
<proteinExistence type="predicted"/>
<evidence type="ECO:0000313" key="2">
    <source>
        <dbReference type="EMBL" id="OBZ91829.1"/>
    </source>
</evidence>
<dbReference type="AlphaFoldDB" id="A0A1C7NS77"/>
<dbReference type="OrthoDB" id="2391902at2759"/>
<dbReference type="Pfam" id="PF00501">
    <property type="entry name" value="AMP-binding"/>
    <property type="match status" value="1"/>
</dbReference>
<comment type="caution">
    <text evidence="2">The sequence shown here is derived from an EMBL/GenBank/DDBJ whole genome shotgun (WGS) entry which is preliminary data.</text>
</comment>
<dbReference type="InterPro" id="IPR000873">
    <property type="entry name" value="AMP-dep_synth/lig_dom"/>
</dbReference>
<dbReference type="InParanoid" id="A0A1C7NS77"/>
<dbReference type="Proteomes" id="UP000093000">
    <property type="component" value="Unassembled WGS sequence"/>
</dbReference>
<reference evidence="2 3" key="1">
    <citation type="submission" date="2016-03" db="EMBL/GenBank/DDBJ databases">
        <title>Choanephora cucurbitarum.</title>
        <authorList>
            <person name="Min B."/>
            <person name="Park H."/>
            <person name="Park J.-H."/>
            <person name="Shin H.-D."/>
            <person name="Choi I.-G."/>
        </authorList>
    </citation>
    <scope>NUCLEOTIDE SEQUENCE [LARGE SCALE GENOMIC DNA]</scope>
    <source>
        <strain evidence="2 3">KUS-F28377</strain>
    </source>
</reference>
<dbReference type="Gene3D" id="3.40.50.12780">
    <property type="entry name" value="N-terminal domain of ligase-like"/>
    <property type="match status" value="1"/>
</dbReference>
<keyword evidence="3" id="KW-1185">Reference proteome</keyword>
<sequence>MVLQSTLAPINLPESNLIEFMFSNPNHIPEDRKLLFDVFTGESLTYGQIKDRVLQFAATLEDKFNFQRGDVIALYAPNQASTLYDHHSVTIL</sequence>
<gene>
    <name evidence="2" type="ORF">A0J61_00105</name>
</gene>
<dbReference type="EMBL" id="LUGH01000002">
    <property type="protein sequence ID" value="OBZ91829.1"/>
    <property type="molecule type" value="Genomic_DNA"/>
</dbReference>
<dbReference type="InterPro" id="IPR042099">
    <property type="entry name" value="ANL_N_sf"/>
</dbReference>
<evidence type="ECO:0000313" key="3">
    <source>
        <dbReference type="Proteomes" id="UP000093000"/>
    </source>
</evidence>
<feature type="domain" description="AMP-dependent synthetase/ligase" evidence="1">
    <location>
        <begin position="31"/>
        <end position="81"/>
    </location>
</feature>
<dbReference type="STRING" id="101091.A0A1C7NS77"/>